<dbReference type="GeneID" id="36408541"/>
<proteinExistence type="predicted"/>
<evidence type="ECO:0000313" key="1">
    <source>
        <dbReference type="EMBL" id="CEG43282.1"/>
    </source>
</evidence>
<reference evidence="2" key="1">
    <citation type="submission" date="2014-09" db="EMBL/GenBank/DDBJ databases">
        <authorList>
            <person name="Sharma Rahul"/>
            <person name="Thines Marco"/>
        </authorList>
    </citation>
    <scope>NUCLEOTIDE SEQUENCE [LARGE SCALE GENOMIC DNA]</scope>
</reference>
<dbReference type="Proteomes" id="UP000054928">
    <property type="component" value="Unassembled WGS sequence"/>
</dbReference>
<dbReference type="RefSeq" id="XP_024579651.1">
    <property type="nucleotide sequence ID" value="XM_024729256.1"/>
</dbReference>
<dbReference type="AlphaFoldDB" id="A0A0P1APS2"/>
<keyword evidence="2" id="KW-1185">Reference proteome</keyword>
<organism evidence="1 2">
    <name type="scientific">Plasmopara halstedii</name>
    <name type="common">Downy mildew of sunflower</name>
    <dbReference type="NCBI Taxonomy" id="4781"/>
    <lineage>
        <taxon>Eukaryota</taxon>
        <taxon>Sar</taxon>
        <taxon>Stramenopiles</taxon>
        <taxon>Oomycota</taxon>
        <taxon>Peronosporomycetes</taxon>
        <taxon>Peronosporales</taxon>
        <taxon>Peronosporaceae</taxon>
        <taxon>Plasmopara</taxon>
    </lineage>
</organism>
<name>A0A0P1APS2_PLAHL</name>
<protein>
    <submittedName>
        <fullName evidence="1">Uncharacterized protein</fullName>
    </submittedName>
</protein>
<evidence type="ECO:0000313" key="2">
    <source>
        <dbReference type="Proteomes" id="UP000054928"/>
    </source>
</evidence>
<dbReference type="EMBL" id="CCYD01000653">
    <property type="protein sequence ID" value="CEG43282.1"/>
    <property type="molecule type" value="Genomic_DNA"/>
</dbReference>
<accession>A0A0P1APS2</accession>
<sequence length="50" mass="5809">MKFGTEVPGLSCCLYRKDDWVYEAAFMVNVLPHDSIRLFLLDDDDISKLK</sequence>